<dbReference type="Gene3D" id="3.30.70.380">
    <property type="entry name" value="Ferrodoxin-fold anticodon-binding domain"/>
    <property type="match status" value="1"/>
</dbReference>
<evidence type="ECO:0000256" key="9">
    <source>
        <dbReference type="ARBA" id="ARBA00023128"/>
    </source>
</evidence>
<dbReference type="SUPFAM" id="SSF55681">
    <property type="entry name" value="Class II aaRS and biotin synthetases"/>
    <property type="match status" value="1"/>
</dbReference>
<evidence type="ECO:0000256" key="7">
    <source>
        <dbReference type="ARBA" id="ARBA00022917"/>
    </source>
</evidence>
<evidence type="ECO:0000259" key="17">
    <source>
        <dbReference type="PROSITE" id="PS51447"/>
    </source>
</evidence>
<keyword evidence="6" id="KW-0067">ATP-binding</keyword>
<feature type="domain" description="Aminoacyl-transfer RNA synthetases class-II family profile" evidence="16">
    <location>
        <begin position="27"/>
        <end position="304"/>
    </location>
</feature>
<protein>
    <recommendedName>
        <fullName evidence="14">Phenylalanine--tRNA ligase, mitochondrial</fullName>
        <ecNumber evidence="3">6.1.1.20</ecNumber>
    </recommendedName>
    <alternativeName>
        <fullName evidence="11">Phenylalanyl-tRNA synthetase</fullName>
    </alternativeName>
</protein>
<dbReference type="NCBIfam" id="TIGR00469">
    <property type="entry name" value="pheS_mito"/>
    <property type="match status" value="1"/>
</dbReference>
<comment type="function">
    <text evidence="13">Is responsible for the charging of tRNA(Phe) with phenylalanine in mitochondrial translation.</text>
</comment>
<dbReference type="InterPro" id="IPR045864">
    <property type="entry name" value="aa-tRNA-synth_II/BPL/LPL"/>
</dbReference>
<evidence type="ECO:0000256" key="12">
    <source>
        <dbReference type="ARBA" id="ARBA00049255"/>
    </source>
</evidence>
<evidence type="ECO:0000256" key="3">
    <source>
        <dbReference type="ARBA" id="ARBA00012814"/>
    </source>
</evidence>
<evidence type="ECO:0000256" key="13">
    <source>
        <dbReference type="ARBA" id="ARBA00057761"/>
    </source>
</evidence>
<name>A0A9P4PPE5_9PLEO</name>
<dbReference type="FunFam" id="3.30.70.380:FF:000002">
    <property type="entry name" value="phenylalanine--tRNA ligase, mitochondrial"/>
    <property type="match status" value="1"/>
</dbReference>
<comment type="similarity">
    <text evidence="2">Belongs to the class-II aminoacyl-tRNA synthetase family.</text>
</comment>
<keyword evidence="5" id="KW-0547">Nucleotide-binding</keyword>
<evidence type="ECO:0000256" key="4">
    <source>
        <dbReference type="ARBA" id="ARBA00022598"/>
    </source>
</evidence>
<keyword evidence="7" id="KW-0648">Protein biosynthesis</keyword>
<keyword evidence="10" id="KW-0030">Aminoacyl-tRNA synthetase</keyword>
<dbReference type="PANTHER" id="PTHR11538">
    <property type="entry name" value="PHENYLALANYL-TRNA SYNTHETASE"/>
    <property type="match status" value="1"/>
</dbReference>
<dbReference type="GO" id="GO:0006432">
    <property type="term" value="P:phenylalanyl-tRNA aminoacylation"/>
    <property type="evidence" value="ECO:0007669"/>
    <property type="project" value="InterPro"/>
</dbReference>
<evidence type="ECO:0000256" key="8">
    <source>
        <dbReference type="ARBA" id="ARBA00022946"/>
    </source>
</evidence>
<dbReference type="GO" id="GO:0000049">
    <property type="term" value="F:tRNA binding"/>
    <property type="evidence" value="ECO:0007669"/>
    <property type="project" value="InterPro"/>
</dbReference>
<evidence type="ECO:0000313" key="18">
    <source>
        <dbReference type="EMBL" id="KAF2446823.1"/>
    </source>
</evidence>
<keyword evidence="9" id="KW-0496">Mitochondrion</keyword>
<organism evidence="18 19">
    <name type="scientific">Karstenula rhodostoma CBS 690.94</name>
    <dbReference type="NCBI Taxonomy" id="1392251"/>
    <lineage>
        <taxon>Eukaryota</taxon>
        <taxon>Fungi</taxon>
        <taxon>Dikarya</taxon>
        <taxon>Ascomycota</taxon>
        <taxon>Pezizomycotina</taxon>
        <taxon>Dothideomycetes</taxon>
        <taxon>Pleosporomycetidae</taxon>
        <taxon>Pleosporales</taxon>
        <taxon>Massarineae</taxon>
        <taxon>Didymosphaeriaceae</taxon>
        <taxon>Karstenula</taxon>
    </lineage>
</organism>
<dbReference type="InterPro" id="IPR002319">
    <property type="entry name" value="Phenylalanyl-tRNA_Synthase"/>
</dbReference>
<comment type="caution">
    <text evidence="18">The sequence shown here is derived from an EMBL/GenBank/DDBJ whole genome shotgun (WGS) entry which is preliminary data.</text>
</comment>
<feature type="region of interest" description="Disordered" evidence="15">
    <location>
        <begin position="155"/>
        <end position="176"/>
    </location>
</feature>
<dbReference type="InterPro" id="IPR006195">
    <property type="entry name" value="aa-tRNA-synth_II"/>
</dbReference>
<dbReference type="SUPFAM" id="SSF54991">
    <property type="entry name" value="Anticodon-binding domain of PheRS"/>
    <property type="match status" value="1"/>
</dbReference>
<dbReference type="EC" id="6.1.1.20" evidence="3"/>
<dbReference type="GO" id="GO:0005524">
    <property type="term" value="F:ATP binding"/>
    <property type="evidence" value="ECO:0007669"/>
    <property type="project" value="UniProtKB-KW"/>
</dbReference>
<dbReference type="Pfam" id="PF03147">
    <property type="entry name" value="FDX-ACB"/>
    <property type="match status" value="1"/>
</dbReference>
<evidence type="ECO:0000256" key="11">
    <source>
        <dbReference type="ARBA" id="ARBA00031194"/>
    </source>
</evidence>
<comment type="subcellular location">
    <subcellularLocation>
        <location evidence="1">Mitochondrion matrix</location>
    </subcellularLocation>
</comment>
<feature type="domain" description="FDX-ACB" evidence="17">
    <location>
        <begin position="312"/>
        <end position="426"/>
    </location>
</feature>
<dbReference type="SMART" id="SM00896">
    <property type="entry name" value="FDX-ACB"/>
    <property type="match status" value="1"/>
</dbReference>
<dbReference type="InterPro" id="IPR004530">
    <property type="entry name" value="Phe-tRNA-synth_IIc_mito"/>
</dbReference>
<dbReference type="GO" id="GO:0005759">
    <property type="term" value="C:mitochondrial matrix"/>
    <property type="evidence" value="ECO:0007669"/>
    <property type="project" value="UniProtKB-SubCell"/>
</dbReference>
<keyword evidence="19" id="KW-1185">Reference proteome</keyword>
<dbReference type="GO" id="GO:0004826">
    <property type="term" value="F:phenylalanine-tRNA ligase activity"/>
    <property type="evidence" value="ECO:0007669"/>
    <property type="project" value="UniProtKB-EC"/>
</dbReference>
<evidence type="ECO:0000313" key="19">
    <source>
        <dbReference type="Proteomes" id="UP000799764"/>
    </source>
</evidence>
<accession>A0A9P4PPE5</accession>
<evidence type="ECO:0000256" key="6">
    <source>
        <dbReference type="ARBA" id="ARBA00022840"/>
    </source>
</evidence>
<sequence length="426" mass="47861">MNTPSTILSAIPRRLHTQPDHPLTITRQLIESRFPGYQTHNNLFPIVTTQQNFDSLGFPPDHVGRSRTDTYYLNASTVLRTHTSAHQADTFRKDEADGFLISADVYRRDAIDRSHYPVFHQMEGARTWDRRLAEKQNKTLAQLIWEDVAKVPQHSVEVSDPNPTIDAERNPLQDGHTAAETEAIAAHLKRSLEDVVVAIFAAARSASDAASDEPLKIRWVEAYFPFTSPSWELEVFWQGDWLEVLGCGIVQQSILNNAAVPHRVGWAFGLGLDRIAMLLYGIPDIRLFWSSDARFLSQFSAAAPPTRFVPFSKYPACFKDVSFWLRGTSSSAAGGASPTPTAGAAGAAGAGFHENDVMEIARDVCGDVVEDVRLTDEFVHPKSRRRSLCYRVNYRHLERTLTHDEANALHERFRRELVDKLGVELR</sequence>
<evidence type="ECO:0000256" key="2">
    <source>
        <dbReference type="ARBA" id="ARBA00008226"/>
    </source>
</evidence>
<dbReference type="PROSITE" id="PS51447">
    <property type="entry name" value="FDX_ACB"/>
    <property type="match status" value="1"/>
</dbReference>
<gene>
    <name evidence="18" type="ORF">P171DRAFT_429775</name>
</gene>
<evidence type="ECO:0000256" key="5">
    <source>
        <dbReference type="ARBA" id="ARBA00022741"/>
    </source>
</evidence>
<dbReference type="FunFam" id="3.30.930.10:FF:000053">
    <property type="entry name" value="Phenylalanyl-tRNA synthetase mitochondrial"/>
    <property type="match status" value="1"/>
</dbReference>
<proteinExistence type="inferred from homology"/>
<evidence type="ECO:0000256" key="15">
    <source>
        <dbReference type="SAM" id="MobiDB-lite"/>
    </source>
</evidence>
<dbReference type="EMBL" id="MU001497">
    <property type="protein sequence ID" value="KAF2446823.1"/>
    <property type="molecule type" value="Genomic_DNA"/>
</dbReference>
<evidence type="ECO:0000259" key="16">
    <source>
        <dbReference type="PROSITE" id="PS50862"/>
    </source>
</evidence>
<dbReference type="PROSITE" id="PS50862">
    <property type="entry name" value="AA_TRNA_LIGASE_II"/>
    <property type="match status" value="1"/>
</dbReference>
<comment type="catalytic activity">
    <reaction evidence="12">
        <text>tRNA(Phe) + L-phenylalanine + ATP = L-phenylalanyl-tRNA(Phe) + AMP + diphosphate + H(+)</text>
        <dbReference type="Rhea" id="RHEA:19413"/>
        <dbReference type="Rhea" id="RHEA-COMP:9668"/>
        <dbReference type="Rhea" id="RHEA-COMP:9699"/>
        <dbReference type="ChEBI" id="CHEBI:15378"/>
        <dbReference type="ChEBI" id="CHEBI:30616"/>
        <dbReference type="ChEBI" id="CHEBI:33019"/>
        <dbReference type="ChEBI" id="CHEBI:58095"/>
        <dbReference type="ChEBI" id="CHEBI:78442"/>
        <dbReference type="ChEBI" id="CHEBI:78531"/>
        <dbReference type="ChEBI" id="CHEBI:456215"/>
        <dbReference type="EC" id="6.1.1.20"/>
    </reaction>
</comment>
<dbReference type="Pfam" id="PF01409">
    <property type="entry name" value="tRNA-synt_2d"/>
    <property type="match status" value="2"/>
</dbReference>
<dbReference type="InterPro" id="IPR036690">
    <property type="entry name" value="Fdx_antiC-bd_sf"/>
</dbReference>
<dbReference type="OrthoDB" id="4457at2759"/>
<dbReference type="AlphaFoldDB" id="A0A9P4PPE5"/>
<keyword evidence="8" id="KW-0809">Transit peptide</keyword>
<evidence type="ECO:0000256" key="1">
    <source>
        <dbReference type="ARBA" id="ARBA00004305"/>
    </source>
</evidence>
<evidence type="ECO:0000256" key="10">
    <source>
        <dbReference type="ARBA" id="ARBA00023146"/>
    </source>
</evidence>
<dbReference type="PANTHER" id="PTHR11538:SF41">
    <property type="entry name" value="PHENYLALANINE--TRNA LIGASE, MITOCHONDRIAL"/>
    <property type="match status" value="1"/>
</dbReference>
<dbReference type="CDD" id="cd00496">
    <property type="entry name" value="PheRS_alpha_core"/>
    <property type="match status" value="1"/>
</dbReference>
<dbReference type="Proteomes" id="UP000799764">
    <property type="component" value="Unassembled WGS sequence"/>
</dbReference>
<evidence type="ECO:0000256" key="14">
    <source>
        <dbReference type="ARBA" id="ARBA00073229"/>
    </source>
</evidence>
<dbReference type="Gene3D" id="3.30.930.10">
    <property type="entry name" value="Bira Bifunctional Protein, Domain 2"/>
    <property type="match status" value="1"/>
</dbReference>
<dbReference type="InterPro" id="IPR005121">
    <property type="entry name" value="Fdx_antiC-bd"/>
</dbReference>
<reference evidence="18" key="1">
    <citation type="journal article" date="2020" name="Stud. Mycol.">
        <title>101 Dothideomycetes genomes: a test case for predicting lifestyles and emergence of pathogens.</title>
        <authorList>
            <person name="Haridas S."/>
            <person name="Albert R."/>
            <person name="Binder M."/>
            <person name="Bloem J."/>
            <person name="Labutti K."/>
            <person name="Salamov A."/>
            <person name="Andreopoulos B."/>
            <person name="Baker S."/>
            <person name="Barry K."/>
            <person name="Bills G."/>
            <person name="Bluhm B."/>
            <person name="Cannon C."/>
            <person name="Castanera R."/>
            <person name="Culley D."/>
            <person name="Daum C."/>
            <person name="Ezra D."/>
            <person name="Gonzalez J."/>
            <person name="Henrissat B."/>
            <person name="Kuo A."/>
            <person name="Liang C."/>
            <person name="Lipzen A."/>
            <person name="Lutzoni F."/>
            <person name="Magnuson J."/>
            <person name="Mondo S."/>
            <person name="Nolan M."/>
            <person name="Ohm R."/>
            <person name="Pangilinan J."/>
            <person name="Park H.-J."/>
            <person name="Ramirez L."/>
            <person name="Alfaro M."/>
            <person name="Sun H."/>
            <person name="Tritt A."/>
            <person name="Yoshinaga Y."/>
            <person name="Zwiers L.-H."/>
            <person name="Turgeon B."/>
            <person name="Goodwin S."/>
            <person name="Spatafora J."/>
            <person name="Crous P."/>
            <person name="Grigoriev I."/>
        </authorList>
    </citation>
    <scope>NUCLEOTIDE SEQUENCE</scope>
    <source>
        <strain evidence="18">CBS 690.94</strain>
    </source>
</reference>
<keyword evidence="4" id="KW-0436">Ligase</keyword>